<dbReference type="InterPro" id="IPR026022">
    <property type="entry name" value="PhoU_dom"/>
</dbReference>
<dbReference type="STRING" id="1033734.GCA_000285535_03499"/>
<dbReference type="RefSeq" id="WP_136377779.1">
    <property type="nucleotide sequence ID" value="NZ_SLUB01000001.1"/>
</dbReference>
<evidence type="ECO:0000256" key="4">
    <source>
        <dbReference type="ARBA" id="ARBA00022448"/>
    </source>
</evidence>
<dbReference type="EMBL" id="SLUB01000001">
    <property type="protein sequence ID" value="THE15462.1"/>
    <property type="molecule type" value="Genomic_DNA"/>
</dbReference>
<organism evidence="9 10">
    <name type="scientific">Bacillus timonensis</name>
    <dbReference type="NCBI Taxonomy" id="1033734"/>
    <lineage>
        <taxon>Bacteria</taxon>
        <taxon>Bacillati</taxon>
        <taxon>Bacillota</taxon>
        <taxon>Bacilli</taxon>
        <taxon>Bacillales</taxon>
        <taxon>Bacillaceae</taxon>
        <taxon>Bacillus</taxon>
    </lineage>
</organism>
<dbReference type="InterPro" id="IPR028366">
    <property type="entry name" value="PhoU"/>
</dbReference>
<dbReference type="Pfam" id="PF01895">
    <property type="entry name" value="PhoU"/>
    <property type="match status" value="2"/>
</dbReference>
<protein>
    <recommendedName>
        <fullName evidence="7">Phosphate-specific transport system accessory protein PhoU</fullName>
    </recommendedName>
</protein>
<comment type="caution">
    <text evidence="9">The sequence shown here is derived from an EMBL/GenBank/DDBJ whole genome shotgun (WGS) entry which is preliminary data.</text>
</comment>
<accession>A0A4S3Q1W0</accession>
<comment type="subcellular location">
    <subcellularLocation>
        <location evidence="1 7">Cytoplasm</location>
    </subcellularLocation>
</comment>
<dbReference type="InterPro" id="IPR038078">
    <property type="entry name" value="PhoU-like_sf"/>
</dbReference>
<evidence type="ECO:0000256" key="7">
    <source>
        <dbReference type="PIRNR" id="PIRNR003107"/>
    </source>
</evidence>
<dbReference type="SUPFAM" id="SSF109755">
    <property type="entry name" value="PhoU-like"/>
    <property type="match status" value="1"/>
</dbReference>
<dbReference type="PANTHER" id="PTHR42930:SF3">
    <property type="entry name" value="PHOSPHATE-SPECIFIC TRANSPORT SYSTEM ACCESSORY PROTEIN PHOU"/>
    <property type="match status" value="1"/>
</dbReference>
<dbReference type="PIRSF" id="PIRSF003107">
    <property type="entry name" value="PhoU"/>
    <property type="match status" value="1"/>
</dbReference>
<feature type="domain" description="PhoU" evidence="8">
    <location>
        <begin position="18"/>
        <end position="106"/>
    </location>
</feature>
<evidence type="ECO:0000313" key="9">
    <source>
        <dbReference type="EMBL" id="THE15462.1"/>
    </source>
</evidence>
<keyword evidence="6 7" id="KW-0592">Phosphate transport</keyword>
<dbReference type="GO" id="GO:0030643">
    <property type="term" value="P:intracellular phosphate ion homeostasis"/>
    <property type="evidence" value="ECO:0007669"/>
    <property type="project" value="InterPro"/>
</dbReference>
<evidence type="ECO:0000256" key="6">
    <source>
        <dbReference type="ARBA" id="ARBA00022592"/>
    </source>
</evidence>
<reference evidence="9 10" key="1">
    <citation type="journal article" date="2019" name="Indoor Air">
        <title>Impacts of indoor surface finishes on bacterial viability.</title>
        <authorList>
            <person name="Hu J."/>
            <person name="Maamar S.B."/>
            <person name="Glawe A.J."/>
            <person name="Gottel N."/>
            <person name="Gilbert J.A."/>
            <person name="Hartmann E.M."/>
        </authorList>
    </citation>
    <scope>NUCLEOTIDE SEQUENCE [LARGE SCALE GENOMIC DNA]</scope>
    <source>
        <strain evidence="9 10">AF060A6</strain>
    </source>
</reference>
<comment type="function">
    <text evidence="7">Plays a role in the regulation of phosphate uptake.</text>
</comment>
<evidence type="ECO:0000256" key="2">
    <source>
        <dbReference type="ARBA" id="ARBA00008107"/>
    </source>
</evidence>
<evidence type="ECO:0000313" key="10">
    <source>
        <dbReference type="Proteomes" id="UP000306477"/>
    </source>
</evidence>
<dbReference type="OrthoDB" id="9814256at2"/>
<comment type="similarity">
    <text evidence="2 7">Belongs to the PhoU family.</text>
</comment>
<proteinExistence type="inferred from homology"/>
<keyword evidence="5 7" id="KW-0963">Cytoplasm</keyword>
<gene>
    <name evidence="9" type="primary">phoU</name>
    <name evidence="9" type="ORF">E1I69_01000</name>
</gene>
<dbReference type="Proteomes" id="UP000306477">
    <property type="component" value="Unassembled WGS sequence"/>
</dbReference>
<keyword evidence="4 7" id="KW-0813">Transport</keyword>
<dbReference type="AlphaFoldDB" id="A0A4S3Q1W0"/>
<comment type="subunit">
    <text evidence="3 7">Homodimer.</text>
</comment>
<evidence type="ECO:0000259" key="8">
    <source>
        <dbReference type="Pfam" id="PF01895"/>
    </source>
</evidence>
<dbReference type="GO" id="GO:0005737">
    <property type="term" value="C:cytoplasm"/>
    <property type="evidence" value="ECO:0007669"/>
    <property type="project" value="UniProtKB-SubCell"/>
</dbReference>
<feature type="domain" description="PhoU" evidence="8">
    <location>
        <begin position="121"/>
        <end position="205"/>
    </location>
</feature>
<evidence type="ECO:0000256" key="5">
    <source>
        <dbReference type="ARBA" id="ARBA00022490"/>
    </source>
</evidence>
<dbReference type="Gene3D" id="1.20.58.220">
    <property type="entry name" value="Phosphate transport system protein phou homolog 2, domain 2"/>
    <property type="match status" value="1"/>
</dbReference>
<dbReference type="GO" id="GO:0045936">
    <property type="term" value="P:negative regulation of phosphate metabolic process"/>
    <property type="evidence" value="ECO:0007669"/>
    <property type="project" value="InterPro"/>
</dbReference>
<dbReference type="GO" id="GO:0006817">
    <property type="term" value="P:phosphate ion transport"/>
    <property type="evidence" value="ECO:0007669"/>
    <property type="project" value="UniProtKB-KW"/>
</dbReference>
<keyword evidence="10" id="KW-1185">Reference proteome</keyword>
<evidence type="ECO:0000256" key="1">
    <source>
        <dbReference type="ARBA" id="ARBA00004496"/>
    </source>
</evidence>
<dbReference type="NCBIfam" id="TIGR02135">
    <property type="entry name" value="phoU_full"/>
    <property type="match status" value="1"/>
</dbReference>
<sequence>MAIRTTLDKDLDRLKDLLIEMVNLSKTAVEKSVQSLAHQNIEMAEQNIEEDQKINDIEEKINNLIIQLIAQQQPVASDLRTIIAGLKISNDIERIGDLAVNIAKSVIHIGAGPLIKPIVDIPRMADMALDMLNNVIKAYIEKDIELAITTAKADDEVDALYGKIIKELLELVPSKPDSFNQISQLSFVARNLERIADHTTNMSEHIIFMVKGKNVDLNA</sequence>
<evidence type="ECO:0000256" key="3">
    <source>
        <dbReference type="ARBA" id="ARBA00011738"/>
    </source>
</evidence>
<dbReference type="FunFam" id="1.20.58.220:FF:000004">
    <property type="entry name" value="Phosphate-specific transport system accessory protein PhoU"/>
    <property type="match status" value="1"/>
</dbReference>
<dbReference type="PANTHER" id="PTHR42930">
    <property type="entry name" value="PHOSPHATE-SPECIFIC TRANSPORT SYSTEM ACCESSORY PROTEIN PHOU"/>
    <property type="match status" value="1"/>
</dbReference>
<name>A0A4S3Q1W0_9BACI</name>